<feature type="region of interest" description="Disordered" evidence="1">
    <location>
        <begin position="1"/>
        <end position="25"/>
    </location>
</feature>
<dbReference type="InterPro" id="IPR011330">
    <property type="entry name" value="Glyco_hydro/deAcase_b/a-brl"/>
</dbReference>
<protein>
    <submittedName>
        <fullName evidence="2">Uncharacterized protein</fullName>
    </submittedName>
</protein>
<gene>
    <name evidence="2" type="ORF">P8627_16745</name>
</gene>
<evidence type="ECO:0000256" key="1">
    <source>
        <dbReference type="SAM" id="MobiDB-lite"/>
    </source>
</evidence>
<organism evidence="2 3">
    <name type="scientific">Jannaschia ovalis</name>
    <dbReference type="NCBI Taxonomy" id="3038773"/>
    <lineage>
        <taxon>Bacteria</taxon>
        <taxon>Pseudomonadati</taxon>
        <taxon>Pseudomonadota</taxon>
        <taxon>Alphaproteobacteria</taxon>
        <taxon>Rhodobacterales</taxon>
        <taxon>Roseobacteraceae</taxon>
        <taxon>Jannaschia</taxon>
    </lineage>
</organism>
<accession>A0ABY8LBD1</accession>
<keyword evidence="3" id="KW-1185">Reference proteome</keyword>
<sequence>MPQAATITTGRRPSGWISPRVTSSPETPRMLAAHGYDWHGDVLDADLPYVQRFGEREILAIPMSIEFNDLPHAMRFGRTPAQFVEIFRDALNGVKSLPAATVILGEFAHGHCYG</sequence>
<proteinExistence type="predicted"/>
<dbReference type="Gene3D" id="3.20.20.370">
    <property type="entry name" value="Glycoside hydrolase/deacetylase"/>
    <property type="match status" value="1"/>
</dbReference>
<dbReference type="RefSeq" id="WP_279965388.1">
    <property type="nucleotide sequence ID" value="NZ_CP122537.1"/>
</dbReference>
<name>A0ABY8LBD1_9RHOB</name>
<evidence type="ECO:0000313" key="3">
    <source>
        <dbReference type="Proteomes" id="UP001243420"/>
    </source>
</evidence>
<dbReference type="EMBL" id="CP122537">
    <property type="protein sequence ID" value="WGH78637.1"/>
    <property type="molecule type" value="Genomic_DNA"/>
</dbReference>
<dbReference type="Proteomes" id="UP001243420">
    <property type="component" value="Chromosome"/>
</dbReference>
<reference evidence="2 3" key="1">
    <citation type="submission" date="2023-04" db="EMBL/GenBank/DDBJ databases">
        <title>Jannaschia ovalis sp. nov., a marine bacterium isolated from sea tidal flat.</title>
        <authorList>
            <person name="Kwon D.Y."/>
            <person name="Kim J.-J."/>
        </authorList>
    </citation>
    <scope>NUCLEOTIDE SEQUENCE [LARGE SCALE GENOMIC DNA]</scope>
    <source>
        <strain evidence="2 3">GRR-S6-38</strain>
    </source>
</reference>
<dbReference type="SUPFAM" id="SSF88713">
    <property type="entry name" value="Glycoside hydrolase/deacetylase"/>
    <property type="match status" value="1"/>
</dbReference>
<evidence type="ECO:0000313" key="2">
    <source>
        <dbReference type="EMBL" id="WGH78637.1"/>
    </source>
</evidence>
<feature type="compositionally biased region" description="Polar residues" evidence="1">
    <location>
        <begin position="1"/>
        <end position="11"/>
    </location>
</feature>